<dbReference type="GO" id="GO:0003677">
    <property type="term" value="F:DNA binding"/>
    <property type="evidence" value="ECO:0007669"/>
    <property type="project" value="InterPro"/>
</dbReference>
<dbReference type="AlphaFoldDB" id="A0A1Y1ZBE5"/>
<dbReference type="Pfam" id="PF02732">
    <property type="entry name" value="ERCC4"/>
    <property type="match status" value="1"/>
</dbReference>
<dbReference type="PANTHER" id="PTHR21077:SF5">
    <property type="entry name" value="CROSSOVER JUNCTION ENDONUCLEASE MMS4"/>
    <property type="match status" value="1"/>
</dbReference>
<keyword evidence="10" id="KW-0233">DNA recombination</keyword>
<sequence length="668" mass="76551">MGFTDDQPTLSTTEPAVIVLDSPQTSHTHTVAYADDDWTIPETVKRVRADAELNQISPVPLFLISDDEDDLEELEKQVLGSSWSRRLAGSYKKSEDMDQTHLDTSPLKWAPLTSPIKSPSRVSYVERSSELTEIEANFDLTMENSFDETVDISPGQSLHPRDSPEFEGQISFDLTSDSYSLHVTPTKHDTIIVTSSDPLDDTELESLTLQKLVSHSVSKPSRTSPDCVRLRLVNDENRPRVNENSRHPDRYAASNKPISFFEREARKLDTSLQEIEFERVRRELARRKKSESTLKSVGRSDKEYERQQKKLEREAKKLEKQQQKEEKEREKAKERQLREVNNLRLDKLDCCKEMIVNIDEALMSNTERAGITVALEEILVEVNPKACQIPNSIELERRIQAEFDQAKDMWIPIVPRVQEEKTILVVLTWENFIEKVGKQELYSFIHDIYKVHPGKRIAVIIEGLSTFIKKRKRVESRNFVNQVLTQTTDEDEEPMPKVTRRKGKPKKGDVSTGPDIEQVEQQLVWLQMVGKCLLVHTKSIEETNTMIAVLIKDISTIPYKKRNTQLKFCVEGQVKSGTSAKEVWELMLQQIHLVTPNVARSIIYEYPTLKSLYDAYKLMPNPDEAQLMLQDVAIGRSSAGVAARRLGPALSKRIYQFFMGHDPNHPIT</sequence>
<evidence type="ECO:0000256" key="7">
    <source>
        <dbReference type="ARBA" id="ARBA00022763"/>
    </source>
</evidence>
<keyword evidence="8" id="KW-0378">Hydrolase</keyword>
<comment type="similarity">
    <text evidence="3">Belongs to the EME1/MMS4 family.</text>
</comment>
<dbReference type="FunCoup" id="A0A1Y1ZBE5">
    <property type="interactions" value="16"/>
</dbReference>
<evidence type="ECO:0000256" key="1">
    <source>
        <dbReference type="ARBA" id="ARBA00001946"/>
    </source>
</evidence>
<dbReference type="InterPro" id="IPR006166">
    <property type="entry name" value="ERCC4_domain"/>
</dbReference>
<gene>
    <name evidence="16" type="ORF">K493DRAFT_310168</name>
</gene>
<feature type="region of interest" description="Disordered" evidence="14">
    <location>
        <begin position="486"/>
        <end position="513"/>
    </location>
</feature>
<dbReference type="Pfam" id="PF21292">
    <property type="entry name" value="EME1-MUS81_C"/>
    <property type="match status" value="1"/>
</dbReference>
<evidence type="ECO:0000259" key="15">
    <source>
        <dbReference type="SMART" id="SM00891"/>
    </source>
</evidence>
<dbReference type="GO" id="GO:0006302">
    <property type="term" value="P:double-strand break repair"/>
    <property type="evidence" value="ECO:0007669"/>
    <property type="project" value="TreeGrafter"/>
</dbReference>
<dbReference type="CDD" id="cd20085">
    <property type="entry name" value="XPF_nuclease_Mms4"/>
    <property type="match status" value="1"/>
</dbReference>
<evidence type="ECO:0000256" key="5">
    <source>
        <dbReference type="ARBA" id="ARBA00022723"/>
    </source>
</evidence>
<comment type="cofactor">
    <cofactor evidence="1">
        <name>Mg(2+)</name>
        <dbReference type="ChEBI" id="CHEBI:18420"/>
    </cofactor>
</comment>
<dbReference type="EMBL" id="MCFE01000007">
    <property type="protein sequence ID" value="ORY07633.1"/>
    <property type="molecule type" value="Genomic_DNA"/>
</dbReference>
<dbReference type="GO" id="GO:0008821">
    <property type="term" value="F:crossover junction DNA endonuclease activity"/>
    <property type="evidence" value="ECO:0007669"/>
    <property type="project" value="TreeGrafter"/>
</dbReference>
<keyword evidence="5" id="KW-0479">Metal-binding</keyword>
<evidence type="ECO:0000256" key="11">
    <source>
        <dbReference type="ARBA" id="ARBA00023204"/>
    </source>
</evidence>
<dbReference type="GO" id="GO:0031297">
    <property type="term" value="P:replication fork processing"/>
    <property type="evidence" value="ECO:0007669"/>
    <property type="project" value="TreeGrafter"/>
</dbReference>
<feature type="compositionally biased region" description="Basic and acidic residues" evidence="14">
    <location>
        <begin position="298"/>
        <end position="335"/>
    </location>
</feature>
<feature type="domain" description="ERCC4" evidence="15">
    <location>
        <begin position="377"/>
        <end position="617"/>
    </location>
</feature>
<dbReference type="GO" id="GO:0000712">
    <property type="term" value="P:resolution of meiotic recombination intermediates"/>
    <property type="evidence" value="ECO:0007669"/>
    <property type="project" value="TreeGrafter"/>
</dbReference>
<keyword evidence="13" id="KW-0469">Meiosis</keyword>
<accession>A0A1Y1ZBE5</accession>
<dbReference type="Gene3D" id="3.40.50.10130">
    <property type="match status" value="1"/>
</dbReference>
<keyword evidence="12" id="KW-0539">Nucleus</keyword>
<evidence type="ECO:0000256" key="8">
    <source>
        <dbReference type="ARBA" id="ARBA00022801"/>
    </source>
</evidence>
<evidence type="ECO:0000256" key="10">
    <source>
        <dbReference type="ARBA" id="ARBA00023172"/>
    </source>
</evidence>
<dbReference type="InterPro" id="IPR047521">
    <property type="entry name" value="XPF_nuclease_EME1_ascomycetes"/>
</dbReference>
<comment type="subcellular location">
    <subcellularLocation>
        <location evidence="2">Nucleus</location>
    </subcellularLocation>
</comment>
<evidence type="ECO:0000256" key="9">
    <source>
        <dbReference type="ARBA" id="ARBA00022842"/>
    </source>
</evidence>
<dbReference type="GO" id="GO:0048476">
    <property type="term" value="C:Holliday junction resolvase complex"/>
    <property type="evidence" value="ECO:0007669"/>
    <property type="project" value="InterPro"/>
</dbReference>
<keyword evidence="17" id="KW-1185">Reference proteome</keyword>
<keyword evidence="11" id="KW-0234">DNA repair</keyword>
<dbReference type="OrthoDB" id="343092at2759"/>
<evidence type="ECO:0000256" key="4">
    <source>
        <dbReference type="ARBA" id="ARBA00022722"/>
    </source>
</evidence>
<organism evidence="16 17">
    <name type="scientific">Basidiobolus meristosporus CBS 931.73</name>
    <dbReference type="NCBI Taxonomy" id="1314790"/>
    <lineage>
        <taxon>Eukaryota</taxon>
        <taxon>Fungi</taxon>
        <taxon>Fungi incertae sedis</taxon>
        <taxon>Zoopagomycota</taxon>
        <taxon>Entomophthoromycotina</taxon>
        <taxon>Basidiobolomycetes</taxon>
        <taxon>Basidiobolales</taxon>
        <taxon>Basidiobolaceae</taxon>
        <taxon>Basidiobolus</taxon>
    </lineage>
</organism>
<evidence type="ECO:0000313" key="16">
    <source>
        <dbReference type="EMBL" id="ORY07633.1"/>
    </source>
</evidence>
<keyword evidence="6" id="KW-0255">Endonuclease</keyword>
<evidence type="ECO:0000256" key="6">
    <source>
        <dbReference type="ARBA" id="ARBA00022759"/>
    </source>
</evidence>
<comment type="caution">
    <text evidence="16">The sequence shown here is derived from an EMBL/GenBank/DDBJ whole genome shotgun (WGS) entry which is preliminary data.</text>
</comment>
<keyword evidence="9" id="KW-0460">Magnesium</keyword>
<feature type="region of interest" description="Disordered" evidence="14">
    <location>
        <begin position="288"/>
        <end position="335"/>
    </location>
</feature>
<dbReference type="GO" id="GO:0046872">
    <property type="term" value="F:metal ion binding"/>
    <property type="evidence" value="ECO:0007669"/>
    <property type="project" value="UniProtKB-KW"/>
</dbReference>
<keyword evidence="4" id="KW-0540">Nuclease</keyword>
<evidence type="ECO:0000256" key="14">
    <source>
        <dbReference type="SAM" id="MobiDB-lite"/>
    </source>
</evidence>
<keyword evidence="7" id="KW-0227">DNA damage</keyword>
<evidence type="ECO:0000256" key="3">
    <source>
        <dbReference type="ARBA" id="ARBA00005313"/>
    </source>
</evidence>
<dbReference type="InParanoid" id="A0A1Y1ZBE5"/>
<evidence type="ECO:0000256" key="12">
    <source>
        <dbReference type="ARBA" id="ARBA00023242"/>
    </source>
</evidence>
<dbReference type="Gene3D" id="1.10.150.670">
    <property type="entry name" value="Crossover junction endonuclease EME1, DNA-binding domain"/>
    <property type="match status" value="1"/>
</dbReference>
<dbReference type="SMART" id="SM00891">
    <property type="entry name" value="ERCC4"/>
    <property type="match status" value="1"/>
</dbReference>
<dbReference type="FunFam" id="1.10.150.670:FF:000004">
    <property type="entry name" value="Crossover junction endonuclease EME1"/>
    <property type="match status" value="1"/>
</dbReference>
<dbReference type="GO" id="GO:0005634">
    <property type="term" value="C:nucleus"/>
    <property type="evidence" value="ECO:0007669"/>
    <property type="project" value="UniProtKB-SubCell"/>
</dbReference>
<dbReference type="InterPro" id="IPR033310">
    <property type="entry name" value="Mms4/EME1/EME2"/>
</dbReference>
<dbReference type="InterPro" id="IPR042530">
    <property type="entry name" value="EME1/EME2_C"/>
</dbReference>
<proteinExistence type="inferred from homology"/>
<protein>
    <recommendedName>
        <fullName evidence="15">ERCC4 domain-containing protein</fullName>
    </recommendedName>
</protein>
<dbReference type="Proteomes" id="UP000193498">
    <property type="component" value="Unassembled WGS sequence"/>
</dbReference>
<dbReference type="GO" id="GO:0031573">
    <property type="term" value="P:mitotic intra-S DNA damage checkpoint signaling"/>
    <property type="evidence" value="ECO:0007669"/>
    <property type="project" value="TreeGrafter"/>
</dbReference>
<evidence type="ECO:0000313" key="17">
    <source>
        <dbReference type="Proteomes" id="UP000193498"/>
    </source>
</evidence>
<reference evidence="16 17" key="1">
    <citation type="submission" date="2016-07" db="EMBL/GenBank/DDBJ databases">
        <title>Pervasive Adenine N6-methylation of Active Genes in Fungi.</title>
        <authorList>
            <consortium name="DOE Joint Genome Institute"/>
            <person name="Mondo S.J."/>
            <person name="Dannebaum R.O."/>
            <person name="Kuo R.C."/>
            <person name="Labutti K."/>
            <person name="Haridas S."/>
            <person name="Kuo A."/>
            <person name="Salamov A."/>
            <person name="Ahrendt S.R."/>
            <person name="Lipzen A."/>
            <person name="Sullivan W."/>
            <person name="Andreopoulos W.B."/>
            <person name="Clum A."/>
            <person name="Lindquist E."/>
            <person name="Daum C."/>
            <person name="Ramamoorthy G.K."/>
            <person name="Gryganskyi A."/>
            <person name="Culley D."/>
            <person name="Magnuson J.K."/>
            <person name="James T.Y."/>
            <person name="O'Malley M.A."/>
            <person name="Stajich J.E."/>
            <person name="Spatafora J.W."/>
            <person name="Visel A."/>
            <person name="Grigoriev I.V."/>
        </authorList>
    </citation>
    <scope>NUCLEOTIDE SEQUENCE [LARGE SCALE GENOMIC DNA]</scope>
    <source>
        <strain evidence="16 17">CBS 931.73</strain>
    </source>
</reference>
<name>A0A1Y1ZBE5_9FUNG</name>
<dbReference type="PANTHER" id="PTHR21077">
    <property type="entry name" value="EME1 PROTEIN"/>
    <property type="match status" value="1"/>
</dbReference>
<dbReference type="STRING" id="1314790.A0A1Y1ZBE5"/>
<evidence type="ECO:0000256" key="2">
    <source>
        <dbReference type="ARBA" id="ARBA00004123"/>
    </source>
</evidence>
<evidence type="ECO:0000256" key="13">
    <source>
        <dbReference type="ARBA" id="ARBA00023254"/>
    </source>
</evidence>